<dbReference type="KEGG" id="aser:Asera_62360"/>
<feature type="transmembrane region" description="Helical" evidence="1">
    <location>
        <begin position="46"/>
        <end position="63"/>
    </location>
</feature>
<keyword evidence="1" id="KW-1133">Transmembrane helix</keyword>
<keyword evidence="3" id="KW-1185">Reference proteome</keyword>
<dbReference type="Proteomes" id="UP000680750">
    <property type="component" value="Chromosome"/>
</dbReference>
<organism evidence="2 3">
    <name type="scientific">Actinocatenispora sera</name>
    <dbReference type="NCBI Taxonomy" id="390989"/>
    <lineage>
        <taxon>Bacteria</taxon>
        <taxon>Bacillati</taxon>
        <taxon>Actinomycetota</taxon>
        <taxon>Actinomycetes</taxon>
        <taxon>Micromonosporales</taxon>
        <taxon>Micromonosporaceae</taxon>
        <taxon>Actinocatenispora</taxon>
    </lineage>
</organism>
<dbReference type="SUPFAM" id="SSF52540">
    <property type="entry name" value="P-loop containing nucleoside triphosphate hydrolases"/>
    <property type="match status" value="1"/>
</dbReference>
<accession>A0A810LDU8</accession>
<keyword evidence="1" id="KW-0812">Transmembrane</keyword>
<dbReference type="AlphaFoldDB" id="A0A810LDU8"/>
<evidence type="ECO:0000313" key="2">
    <source>
        <dbReference type="EMBL" id="BCJ32128.1"/>
    </source>
</evidence>
<dbReference type="Gene3D" id="3.40.50.300">
    <property type="entry name" value="P-loop containing nucleotide triphosphate hydrolases"/>
    <property type="match status" value="1"/>
</dbReference>
<dbReference type="InterPro" id="IPR027417">
    <property type="entry name" value="P-loop_NTPase"/>
</dbReference>
<evidence type="ECO:0000313" key="3">
    <source>
        <dbReference type="Proteomes" id="UP000680750"/>
    </source>
</evidence>
<dbReference type="RefSeq" id="WP_030447127.1">
    <property type="nucleotide sequence ID" value="NZ_AP023354.1"/>
</dbReference>
<protein>
    <submittedName>
        <fullName evidence="2">Uncharacterized protein</fullName>
    </submittedName>
</protein>
<sequence>MTDERTRLWRQRIRRVARFVLPLAAAELVSQLASAMGANLITDSSLINSLLAVLFGVALSLLLEMRYRIRLEPDPEPDPETDAAALTATTVTTLAADAQAAVAAPEPDAVPGEPAGPERRRLRGLNRRAVPVYGQLPEVPELVGREALCDEVEQEIADGRVLVLYGAPNYGTSAVAAACARKYPAARTLYVDLRSGPQHPFTAQQVVDAVLAQLGRPDTSITEALHTEQILLVVDNVQHDEQVAPFLSATAPRGLTMIAGTGMSIRSAYPHLFTWEVSGLSDEDAVDLFGRETDRGDLSGNENAKTIVRELGKQPTAIRLLAKNIEPDDRLSDWLPDTTVNDAVWRACWRTFELVHPVQLRLLRRMAAVAEVELDLGGIAALAHRPRSQPEVYEQLRTLRHRQQIRQGYATRPATAADGRSYEPRYLIADDWVPPLTGYVQWSRRAVRREAQRALTRLLRHYGDLATQYADRLPESAAREWFEEYETTLLPLVTRWVSIVAPDPAAEAPVRKAGPPGLTRGGLRAVAAIAAALCRWYEATGDYRGLGDSNRTARAYRVAHSMKLLADRYGEPAGRAWALNQVAAIRRATGDQLGAQQRLHEVQRGPGRSRGGAQVSTNLGIAELGRDPTTALYRATKGRQLRRRSDHAGRGRADLALAVAYLHCGGDGRFSHRRQAQARLEAALREFGRAGDGRGEACVLHNLGLLCFDTAPHRANQLFQDAHVRLLHGADPTLAIQRTLAEADLLCANPAADREATLARLAEARDLAERSPDIDLVAQLDTYRAALTR</sequence>
<keyword evidence="1" id="KW-0472">Membrane</keyword>
<reference evidence="2" key="1">
    <citation type="submission" date="2020-08" db="EMBL/GenBank/DDBJ databases">
        <title>Whole genome shotgun sequence of Actinocatenispora sera NBRC 101916.</title>
        <authorList>
            <person name="Komaki H."/>
            <person name="Tamura T."/>
        </authorList>
    </citation>
    <scope>NUCLEOTIDE SEQUENCE</scope>
    <source>
        <strain evidence="2">NBRC 101916</strain>
    </source>
</reference>
<dbReference type="EMBL" id="AP023354">
    <property type="protein sequence ID" value="BCJ32128.1"/>
    <property type="molecule type" value="Genomic_DNA"/>
</dbReference>
<gene>
    <name evidence="2" type="ORF">Asera_62360</name>
</gene>
<name>A0A810LDU8_9ACTN</name>
<evidence type="ECO:0000256" key="1">
    <source>
        <dbReference type="SAM" id="Phobius"/>
    </source>
</evidence>
<proteinExistence type="predicted"/>